<protein>
    <recommendedName>
        <fullName evidence="4">Aspartate carbamoyltransferase regulatory chain</fullName>
    </recommendedName>
</protein>
<dbReference type="HAMAP" id="MF_00002">
    <property type="entry name" value="Asp_carb_tr_reg"/>
    <property type="match status" value="1"/>
</dbReference>
<keyword evidence="1 4" id="KW-0479">Metal-binding</keyword>
<dbReference type="NCBIfam" id="TIGR00240">
    <property type="entry name" value="ATCase_reg"/>
    <property type="match status" value="1"/>
</dbReference>
<name>A0ABY5V0I2_9BACT</name>
<feature type="binding site" evidence="4">
    <location>
        <position position="111"/>
    </location>
    <ligand>
        <name>Zn(2+)</name>
        <dbReference type="ChEBI" id="CHEBI:29105"/>
    </ligand>
</feature>
<feature type="domain" description="Aspartate carbamoyltransferase regulatory subunit N-terminal" evidence="5">
    <location>
        <begin position="9"/>
        <end position="99"/>
    </location>
</feature>
<dbReference type="RefSeq" id="WP_019244933.1">
    <property type="nucleotide sequence ID" value="NZ_CAPH01000005.1"/>
</dbReference>
<accession>A0ABY5V0I2</accession>
<dbReference type="SUPFAM" id="SSF54893">
    <property type="entry name" value="Aspartate carbamoyltransferase, Regulatory-chain, N-terminal domain"/>
    <property type="match status" value="1"/>
</dbReference>
<keyword evidence="3 4" id="KW-0665">Pyrimidine biosynthesis</keyword>
<evidence type="ECO:0000313" key="8">
    <source>
        <dbReference type="Proteomes" id="UP001059295"/>
    </source>
</evidence>
<dbReference type="SUPFAM" id="SSF57825">
    <property type="entry name" value="Aspartate carbamoyltransferase, Regulatory-chain, C-terminal domain"/>
    <property type="match status" value="1"/>
</dbReference>
<evidence type="ECO:0000256" key="3">
    <source>
        <dbReference type="ARBA" id="ARBA00022975"/>
    </source>
</evidence>
<keyword evidence="8" id="KW-1185">Reference proteome</keyword>
<comment type="function">
    <text evidence="4">Involved in allosteric regulation of aspartate carbamoyltransferase.</text>
</comment>
<evidence type="ECO:0000256" key="2">
    <source>
        <dbReference type="ARBA" id="ARBA00022833"/>
    </source>
</evidence>
<feature type="binding site" evidence="4">
    <location>
        <position position="140"/>
    </location>
    <ligand>
        <name>Zn(2+)</name>
        <dbReference type="ChEBI" id="CHEBI:29105"/>
    </ligand>
</feature>
<dbReference type="InterPro" id="IPR002801">
    <property type="entry name" value="Asp_carbamoylTrfase_reg"/>
</dbReference>
<dbReference type="InterPro" id="IPR036793">
    <property type="entry name" value="Asp_carbatrfase_reg_N_sf"/>
</dbReference>
<dbReference type="InterPro" id="IPR020542">
    <property type="entry name" value="Asp_carbamoyltrfase_reg_C"/>
</dbReference>
<feature type="domain" description="Aspartate carbamoyltransferase regulatory subunit C-terminal" evidence="6">
    <location>
        <begin position="105"/>
        <end position="152"/>
    </location>
</feature>
<evidence type="ECO:0000256" key="1">
    <source>
        <dbReference type="ARBA" id="ARBA00022723"/>
    </source>
</evidence>
<proteinExistence type="inferred from homology"/>
<dbReference type="Pfam" id="PF01948">
    <property type="entry name" value="PyrI"/>
    <property type="match status" value="1"/>
</dbReference>
<dbReference type="EMBL" id="CP102294">
    <property type="protein sequence ID" value="UWN57652.1"/>
    <property type="molecule type" value="Genomic_DNA"/>
</dbReference>
<dbReference type="PANTHER" id="PTHR35805">
    <property type="entry name" value="ASPARTATE CARBAMOYLTRANSFERASE REGULATORY CHAIN"/>
    <property type="match status" value="1"/>
</dbReference>
<dbReference type="Proteomes" id="UP001059295">
    <property type="component" value="Chromosome"/>
</dbReference>
<organism evidence="7 8">
    <name type="scientific">Alistipes ihumii AP11</name>
    <dbReference type="NCBI Taxonomy" id="1211813"/>
    <lineage>
        <taxon>Bacteria</taxon>
        <taxon>Pseudomonadati</taxon>
        <taxon>Bacteroidota</taxon>
        <taxon>Bacteroidia</taxon>
        <taxon>Bacteroidales</taxon>
        <taxon>Rikenellaceae</taxon>
        <taxon>Alistipes</taxon>
    </lineage>
</organism>
<feature type="binding site" evidence="4">
    <location>
        <position position="116"/>
    </location>
    <ligand>
        <name>Zn(2+)</name>
        <dbReference type="ChEBI" id="CHEBI:29105"/>
    </ligand>
</feature>
<dbReference type="InterPro" id="IPR036792">
    <property type="entry name" value="Asp_carbatrfase_reg_C_sf"/>
</dbReference>
<feature type="binding site" evidence="4">
    <location>
        <position position="143"/>
    </location>
    <ligand>
        <name>Zn(2+)</name>
        <dbReference type="ChEBI" id="CHEBI:29105"/>
    </ligand>
</feature>
<dbReference type="Gene3D" id="2.30.30.20">
    <property type="entry name" value="Aspartate carbamoyltransferase regulatory subunit, C-terminal domain"/>
    <property type="match status" value="1"/>
</dbReference>
<comment type="cofactor">
    <cofactor evidence="4">
        <name>Zn(2+)</name>
        <dbReference type="ChEBI" id="CHEBI:29105"/>
    </cofactor>
    <text evidence="4">Binds 1 zinc ion per subunit.</text>
</comment>
<evidence type="ECO:0000259" key="6">
    <source>
        <dbReference type="Pfam" id="PF02748"/>
    </source>
</evidence>
<sequence length="156" mass="17988">MTDHTEGKLEVRAIENGTVIDHIPSDCLFKIIKILDLEHDTHRITFGTNLESKRMGSKAIIKINDRFCKQDELNRIAIVAPMAKVNIIENFRVTEKRNVTIPETVRGFVRCVNPKCITNNEPVETSFTVIREGEQIALRCKYCEKITHRQQIEILK</sequence>
<reference evidence="7" key="1">
    <citation type="journal article" date="2022" name="Cell">
        <title>Design, construction, and in vivo augmentation of a complex gut microbiome.</title>
        <authorList>
            <person name="Cheng A.G."/>
            <person name="Ho P.Y."/>
            <person name="Aranda-Diaz A."/>
            <person name="Jain S."/>
            <person name="Yu F.B."/>
            <person name="Meng X."/>
            <person name="Wang M."/>
            <person name="Iakiviak M."/>
            <person name="Nagashima K."/>
            <person name="Zhao A."/>
            <person name="Murugkar P."/>
            <person name="Patil A."/>
            <person name="Atabakhsh K."/>
            <person name="Weakley A."/>
            <person name="Yan J."/>
            <person name="Brumbaugh A.R."/>
            <person name="Higginbottom S."/>
            <person name="Dimas A."/>
            <person name="Shiver A.L."/>
            <person name="Deutschbauer A."/>
            <person name="Neff N."/>
            <person name="Sonnenburg J.L."/>
            <person name="Huang K.C."/>
            <person name="Fischbach M.A."/>
        </authorList>
    </citation>
    <scope>NUCLEOTIDE SEQUENCE</scope>
    <source>
        <strain evidence="7">AP11</strain>
    </source>
</reference>
<dbReference type="GeneID" id="82890552"/>
<evidence type="ECO:0000256" key="4">
    <source>
        <dbReference type="HAMAP-Rule" id="MF_00002"/>
    </source>
</evidence>
<evidence type="ECO:0000259" key="5">
    <source>
        <dbReference type="Pfam" id="PF01948"/>
    </source>
</evidence>
<dbReference type="PANTHER" id="PTHR35805:SF1">
    <property type="entry name" value="ASPARTATE CARBAMOYLTRANSFERASE REGULATORY CHAIN"/>
    <property type="match status" value="1"/>
</dbReference>
<dbReference type="GO" id="GO:0004070">
    <property type="term" value="F:aspartate carbamoyltransferase activity"/>
    <property type="evidence" value="ECO:0007669"/>
    <property type="project" value="UniProtKB-EC"/>
</dbReference>
<gene>
    <name evidence="4 7" type="primary">pyrI</name>
    <name evidence="7" type="ORF">NQ491_02420</name>
</gene>
<comment type="subunit">
    <text evidence="4">Contains catalytic and regulatory chains.</text>
</comment>
<keyword evidence="7" id="KW-0808">Transferase</keyword>
<evidence type="ECO:0000313" key="7">
    <source>
        <dbReference type="EMBL" id="UWN57652.1"/>
    </source>
</evidence>
<dbReference type="InterPro" id="IPR020545">
    <property type="entry name" value="Asp_carbamoyltransf_reg_N"/>
</dbReference>
<dbReference type="Pfam" id="PF02748">
    <property type="entry name" value="PyrI_C"/>
    <property type="match status" value="1"/>
</dbReference>
<keyword evidence="2 4" id="KW-0862">Zinc</keyword>
<comment type="similarity">
    <text evidence="4">Belongs to the PyrI family.</text>
</comment>
<dbReference type="Gene3D" id="3.30.70.140">
    <property type="entry name" value="Aspartate carbamoyltransferase regulatory subunit, N-terminal domain"/>
    <property type="match status" value="1"/>
</dbReference>